<comment type="caution">
    <text evidence="1">The sequence shown here is derived from an EMBL/GenBank/DDBJ whole genome shotgun (WGS) entry which is preliminary data.</text>
</comment>
<sequence>MTAQEKKAKEKEYLEKYNIRIRYSDTPILDNTRVYFSKKLERANKVLKKIRFPEGFFEEPISSAN</sequence>
<reference evidence="1 2" key="1">
    <citation type="submission" date="2021-03" db="EMBL/GenBank/DDBJ databases">
        <title>Isolation and description of Capnocytophaga bilenii sp. nov., a novel Capnocytophaga species, isolated from a gingivitis subject.</title>
        <authorList>
            <person name="Antezack A."/>
            <person name="Monnet-Corti V."/>
            <person name="La Scola B."/>
        </authorList>
    </citation>
    <scope>NUCLEOTIDE SEQUENCE [LARGE SCALE GENOMIC DNA]</scope>
    <source>
        <strain evidence="1 2">Marseille-Q4570</strain>
    </source>
</reference>
<evidence type="ECO:0000313" key="2">
    <source>
        <dbReference type="Proteomes" id="UP000681610"/>
    </source>
</evidence>
<accession>A0ABS3PVC7</accession>
<name>A0ABS3PVC7_9FLAO</name>
<dbReference type="EMBL" id="JAGDYP010000001">
    <property type="protein sequence ID" value="MBO1883281.1"/>
    <property type="molecule type" value="Genomic_DNA"/>
</dbReference>
<protein>
    <submittedName>
        <fullName evidence="1">Uncharacterized protein</fullName>
    </submittedName>
</protein>
<dbReference type="RefSeq" id="WP_208057996.1">
    <property type="nucleotide sequence ID" value="NZ_CAUQMC010000044.1"/>
</dbReference>
<dbReference type="Proteomes" id="UP000681610">
    <property type="component" value="Unassembled WGS sequence"/>
</dbReference>
<evidence type="ECO:0000313" key="1">
    <source>
        <dbReference type="EMBL" id="MBO1883281.1"/>
    </source>
</evidence>
<keyword evidence="2" id="KW-1185">Reference proteome</keyword>
<organism evidence="1 2">
    <name type="scientific">Capnocytophaga bilenii</name>
    <dbReference type="NCBI Taxonomy" id="2819369"/>
    <lineage>
        <taxon>Bacteria</taxon>
        <taxon>Pseudomonadati</taxon>
        <taxon>Bacteroidota</taxon>
        <taxon>Flavobacteriia</taxon>
        <taxon>Flavobacteriales</taxon>
        <taxon>Flavobacteriaceae</taxon>
        <taxon>Capnocytophaga</taxon>
    </lineage>
</organism>
<gene>
    <name evidence="1" type="ORF">J4N46_02320</name>
</gene>
<proteinExistence type="predicted"/>